<feature type="domain" description="Aminoglycoside phosphotransferase" evidence="1">
    <location>
        <begin position="2"/>
        <end position="215"/>
    </location>
</feature>
<dbReference type="Proteomes" id="UP000236729">
    <property type="component" value="Unassembled WGS sequence"/>
</dbReference>
<keyword evidence="2" id="KW-0808">Transferase</keyword>
<dbReference type="InterPro" id="IPR051678">
    <property type="entry name" value="AGP_Transferase"/>
</dbReference>
<dbReference type="Gene3D" id="3.90.1200.10">
    <property type="match status" value="1"/>
</dbReference>
<evidence type="ECO:0000313" key="5">
    <source>
        <dbReference type="Proteomes" id="UP000236729"/>
    </source>
</evidence>
<reference evidence="4 5" key="1">
    <citation type="submission" date="2016-10" db="EMBL/GenBank/DDBJ databases">
        <authorList>
            <person name="Varghese N."/>
            <person name="Submissions S."/>
        </authorList>
    </citation>
    <scope>NUCLEOTIDE SEQUENCE [LARGE SCALE GENOMIC DNA]</scope>
    <source>
        <strain evidence="5">ATCC 20501</strain>
        <strain evidence="3 4">CGMCC 4.3529</strain>
    </source>
</reference>
<keyword evidence="4" id="KW-1185">Reference proteome</keyword>
<dbReference type="SMR" id="A0A1H6DT09"/>
<evidence type="ECO:0000313" key="3">
    <source>
        <dbReference type="EMBL" id="SFE00302.1"/>
    </source>
</evidence>
<dbReference type="GO" id="GO:0016301">
    <property type="term" value="F:kinase activity"/>
    <property type="evidence" value="ECO:0007669"/>
    <property type="project" value="UniProtKB-KW"/>
</dbReference>
<dbReference type="InterPro" id="IPR011009">
    <property type="entry name" value="Kinase-like_dom_sf"/>
</dbReference>
<proteinExistence type="predicted"/>
<accession>A0A1I1WZ09</accession>
<dbReference type="PANTHER" id="PTHR21310">
    <property type="entry name" value="AMINOGLYCOSIDE PHOSPHOTRANSFERASE-RELATED-RELATED"/>
    <property type="match status" value="1"/>
</dbReference>
<sequence>MEFGGGWDSAARLVGGRWVERRPRRPEVAVRLRREARLMPWLAPRLPLPVPVPEVVAEEPLVVRHLIVPGEPHEHLNAGHGRVLGRFLRCLHEVSVPDAVARGVAPAADAAAELAGEVARFRAEVVPMLALDEQRAGLALLDAVRDCPRDVLVHGDLGPEHVLADASGITGVIDFADAGIGDPALDLAWALHGTPTAFADALAAAYGVTDDQRERALHWHRLGPWYEVLHGIDAGDPDLVRSGLAGTAARLEGAPAEP</sequence>
<dbReference type="InterPro" id="IPR002575">
    <property type="entry name" value="Aminoglycoside_PTrfase"/>
</dbReference>
<dbReference type="EMBL" id="FNVB01000007">
    <property type="protein sequence ID" value="SEG88532.1"/>
    <property type="molecule type" value="Genomic_DNA"/>
</dbReference>
<reference evidence="2" key="2">
    <citation type="submission" date="2016-10" db="EMBL/GenBank/DDBJ databases">
        <authorList>
            <person name="de Groot N.N."/>
        </authorList>
    </citation>
    <scope>NUCLEOTIDE SEQUENCE [LARGE SCALE GENOMIC DNA]</scope>
    <source>
        <strain evidence="2">ATCC 20501</strain>
    </source>
</reference>
<dbReference type="RefSeq" id="WP_093354717.1">
    <property type="nucleotide sequence ID" value="NZ_FNVB01000007.1"/>
</dbReference>
<dbReference type="PANTHER" id="PTHR21310:SF15">
    <property type="entry name" value="AMINOGLYCOSIDE PHOSPHOTRANSFERASE DOMAIN-CONTAINING PROTEIN"/>
    <property type="match status" value="1"/>
</dbReference>
<keyword evidence="2" id="KW-0418">Kinase</keyword>
<protein>
    <submittedName>
        <fullName evidence="2">Predicted kinase, aminoglycoside phosphotransferase (APT) family</fullName>
    </submittedName>
</protein>
<dbReference type="Pfam" id="PF01636">
    <property type="entry name" value="APH"/>
    <property type="match status" value="1"/>
</dbReference>
<name>A0A1H6DT09_9PSEU</name>
<dbReference type="AlphaFoldDB" id="A0A1H6DT09"/>
<dbReference type="Gene3D" id="3.30.200.20">
    <property type="entry name" value="Phosphorylase Kinase, domain 1"/>
    <property type="match status" value="1"/>
</dbReference>
<dbReference type="EMBL" id="FOME01000008">
    <property type="protein sequence ID" value="SFE00302.1"/>
    <property type="molecule type" value="Genomic_DNA"/>
</dbReference>
<evidence type="ECO:0000313" key="4">
    <source>
        <dbReference type="Proteomes" id="UP000199690"/>
    </source>
</evidence>
<gene>
    <name evidence="2" type="ORF">SAMN02982929_04975</name>
    <name evidence="3" type="ORF">SAMN05216506_10853</name>
</gene>
<evidence type="ECO:0000259" key="1">
    <source>
        <dbReference type="Pfam" id="PF01636"/>
    </source>
</evidence>
<evidence type="ECO:0000313" key="2">
    <source>
        <dbReference type="EMBL" id="SEG88532.1"/>
    </source>
</evidence>
<dbReference type="Proteomes" id="UP000199690">
    <property type="component" value="Unassembled WGS sequence"/>
</dbReference>
<accession>A0A1H6DT09</accession>
<dbReference type="SUPFAM" id="SSF56112">
    <property type="entry name" value="Protein kinase-like (PK-like)"/>
    <property type="match status" value="1"/>
</dbReference>
<organism evidence="2 5">
    <name type="scientific">Saccharopolyspora kobensis</name>
    <dbReference type="NCBI Taxonomy" id="146035"/>
    <lineage>
        <taxon>Bacteria</taxon>
        <taxon>Bacillati</taxon>
        <taxon>Actinomycetota</taxon>
        <taxon>Actinomycetes</taxon>
        <taxon>Pseudonocardiales</taxon>
        <taxon>Pseudonocardiaceae</taxon>
        <taxon>Saccharopolyspora</taxon>
    </lineage>
</organism>